<comment type="subcellular location">
    <subcellularLocation>
        <location evidence="1">Cell membrane</location>
        <topology evidence="1">Multi-pass membrane protein</topology>
    </subcellularLocation>
</comment>
<evidence type="ECO:0000256" key="2">
    <source>
        <dbReference type="ARBA" id="ARBA00022475"/>
    </source>
</evidence>
<evidence type="ECO:0000313" key="9">
    <source>
        <dbReference type="EMBL" id="CAB4970119.1"/>
    </source>
</evidence>
<evidence type="ECO:0000313" key="7">
    <source>
        <dbReference type="EMBL" id="CAB4800788.1"/>
    </source>
</evidence>
<dbReference type="GO" id="GO:0005886">
    <property type="term" value="C:plasma membrane"/>
    <property type="evidence" value="ECO:0007669"/>
    <property type="project" value="UniProtKB-SubCell"/>
</dbReference>
<reference evidence="9" key="1">
    <citation type="submission" date="2020-05" db="EMBL/GenBank/DDBJ databases">
        <authorList>
            <person name="Chiriac C."/>
            <person name="Salcher M."/>
            <person name="Ghai R."/>
            <person name="Kavagutti S V."/>
        </authorList>
    </citation>
    <scope>NUCLEOTIDE SEQUENCE</scope>
</reference>
<protein>
    <submittedName>
        <fullName evidence="9">Unannotated protein</fullName>
    </submittedName>
</protein>
<evidence type="ECO:0000256" key="6">
    <source>
        <dbReference type="SAM" id="Phobius"/>
    </source>
</evidence>
<name>A0A6J7LVX9_9ZZZZ</name>
<sequence length="206" mass="22449">MEILDKKTQRHSIFEDLFGLLSGSILFSVGLSLLHASAVLTGGAAGLALLVAYNTGAQVGTIYLLIGVPFFFLALWKKGWRFTLRSALNVAFVSYLTNEIPKIFKVEVQNKFVATIIANVLLGIGMIVIFRHFSSLGGFNVIALLAQERLNIKAGYVQLALDAVVLLIGLTSYSPRIVLISLVGDVILNMCLAINHRSDRYVGYST</sequence>
<evidence type="ECO:0000256" key="1">
    <source>
        <dbReference type="ARBA" id="ARBA00004651"/>
    </source>
</evidence>
<dbReference type="Pfam" id="PF02588">
    <property type="entry name" value="YitT_membrane"/>
    <property type="match status" value="1"/>
</dbReference>
<dbReference type="PANTHER" id="PTHR33545:SF5">
    <property type="entry name" value="UPF0750 MEMBRANE PROTEIN YITT"/>
    <property type="match status" value="1"/>
</dbReference>
<dbReference type="InterPro" id="IPR003740">
    <property type="entry name" value="YitT"/>
</dbReference>
<feature type="transmembrane region" description="Helical" evidence="6">
    <location>
        <begin position="177"/>
        <end position="196"/>
    </location>
</feature>
<organism evidence="9">
    <name type="scientific">freshwater metagenome</name>
    <dbReference type="NCBI Taxonomy" id="449393"/>
    <lineage>
        <taxon>unclassified sequences</taxon>
        <taxon>metagenomes</taxon>
        <taxon>ecological metagenomes</taxon>
    </lineage>
</organism>
<keyword evidence="3 6" id="KW-0812">Transmembrane</keyword>
<dbReference type="EMBL" id="CAFAAS010000003">
    <property type="protein sequence ID" value="CAB4800788.1"/>
    <property type="molecule type" value="Genomic_DNA"/>
</dbReference>
<dbReference type="PANTHER" id="PTHR33545">
    <property type="entry name" value="UPF0750 MEMBRANE PROTEIN YITT-RELATED"/>
    <property type="match status" value="1"/>
</dbReference>
<keyword evidence="2" id="KW-1003">Cell membrane</keyword>
<feature type="transmembrane region" description="Helical" evidence="6">
    <location>
        <begin position="59"/>
        <end position="76"/>
    </location>
</feature>
<keyword evidence="4 6" id="KW-1133">Transmembrane helix</keyword>
<evidence type="ECO:0000313" key="8">
    <source>
        <dbReference type="EMBL" id="CAB4916018.1"/>
    </source>
</evidence>
<dbReference type="InterPro" id="IPR051461">
    <property type="entry name" value="UPF0750_membrane"/>
</dbReference>
<evidence type="ECO:0000256" key="5">
    <source>
        <dbReference type="ARBA" id="ARBA00023136"/>
    </source>
</evidence>
<dbReference type="EMBL" id="CAFBOD010000002">
    <property type="protein sequence ID" value="CAB4970119.1"/>
    <property type="molecule type" value="Genomic_DNA"/>
</dbReference>
<accession>A0A6J7LVX9</accession>
<proteinExistence type="predicted"/>
<feature type="transmembrane region" description="Helical" evidence="6">
    <location>
        <begin position="112"/>
        <end position="130"/>
    </location>
</feature>
<feature type="transmembrane region" description="Helical" evidence="6">
    <location>
        <begin position="20"/>
        <end position="53"/>
    </location>
</feature>
<gene>
    <name evidence="7" type="ORF">UFOPK3077_00520</name>
    <name evidence="8" type="ORF">UFOPK3667_00370</name>
    <name evidence="9" type="ORF">UFOPK3903_00348</name>
</gene>
<evidence type="ECO:0000256" key="3">
    <source>
        <dbReference type="ARBA" id="ARBA00022692"/>
    </source>
</evidence>
<keyword evidence="5 6" id="KW-0472">Membrane</keyword>
<dbReference type="EMBL" id="CAFBMU010000003">
    <property type="protein sequence ID" value="CAB4916018.1"/>
    <property type="molecule type" value="Genomic_DNA"/>
</dbReference>
<evidence type="ECO:0000256" key="4">
    <source>
        <dbReference type="ARBA" id="ARBA00022989"/>
    </source>
</evidence>
<dbReference type="AlphaFoldDB" id="A0A6J7LVX9"/>